<evidence type="ECO:0000313" key="6">
    <source>
        <dbReference type="EMBL" id="KAF3171464.1"/>
    </source>
</evidence>
<dbReference type="InterPro" id="IPR002110">
    <property type="entry name" value="Ankyrin_rpt"/>
</dbReference>
<name>A0A6G1LVH5_ORBOL</name>
<evidence type="ECO:0000256" key="2">
    <source>
        <dbReference type="ARBA" id="ARBA00023043"/>
    </source>
</evidence>
<dbReference type="SUPFAM" id="SSF49899">
    <property type="entry name" value="Concanavalin A-like lectins/glucanases"/>
    <property type="match status" value="1"/>
</dbReference>
<evidence type="ECO:0000256" key="4">
    <source>
        <dbReference type="SAM" id="MobiDB-lite"/>
    </source>
</evidence>
<dbReference type="PROSITE" id="PS50297">
    <property type="entry name" value="ANK_REP_REGION"/>
    <property type="match status" value="1"/>
</dbReference>
<evidence type="ECO:0000313" key="7">
    <source>
        <dbReference type="EMBL" id="KAF3197350.1"/>
    </source>
</evidence>
<dbReference type="Pfam" id="PF24883">
    <property type="entry name" value="NPHP3_N"/>
    <property type="match status" value="2"/>
</dbReference>
<dbReference type="Pfam" id="PF00622">
    <property type="entry name" value="SPRY"/>
    <property type="match status" value="1"/>
</dbReference>
<evidence type="ECO:0000259" key="5">
    <source>
        <dbReference type="PROSITE" id="PS50188"/>
    </source>
</evidence>
<dbReference type="InterPro" id="IPR001870">
    <property type="entry name" value="B30.2/SPRY"/>
</dbReference>
<dbReference type="InterPro" id="IPR043136">
    <property type="entry name" value="B30.2/SPRY_sf"/>
</dbReference>
<keyword evidence="1" id="KW-0677">Repeat</keyword>
<proteinExistence type="predicted"/>
<dbReference type="Pfam" id="PF00023">
    <property type="entry name" value="Ank"/>
    <property type="match status" value="1"/>
</dbReference>
<dbReference type="SMART" id="SM00248">
    <property type="entry name" value="ANK"/>
    <property type="match status" value="9"/>
</dbReference>
<feature type="domain" description="B30.2/SPRY" evidence="5">
    <location>
        <begin position="1619"/>
        <end position="1826"/>
    </location>
</feature>
<reference evidence="7 8" key="1">
    <citation type="submission" date="2019-06" db="EMBL/GenBank/DDBJ databases">
        <authorList>
            <person name="Palmer J.M."/>
        </authorList>
    </citation>
    <scope>NUCLEOTIDE SEQUENCE</scope>
    <source>
        <strain evidence="7">TWF679</strain>
        <strain evidence="6 8">TWF788</strain>
    </source>
</reference>
<dbReference type="EMBL" id="JAABOE010000069">
    <property type="protein sequence ID" value="KAF3171464.1"/>
    <property type="molecule type" value="Genomic_DNA"/>
</dbReference>
<dbReference type="InterPro" id="IPR056884">
    <property type="entry name" value="NPHP3-like_N"/>
</dbReference>
<accession>A0A6G1LVH5</accession>
<comment type="caution">
    <text evidence="7">The sequence shown here is derived from an EMBL/GenBank/DDBJ whole genome shotgun (WGS) entry which is preliminary data.</text>
</comment>
<gene>
    <name evidence="7" type="ORF">TWF679_003269</name>
    <name evidence="6" type="ORF">TWF788_009686</name>
</gene>
<evidence type="ECO:0000313" key="8">
    <source>
        <dbReference type="Proteomes" id="UP000479691"/>
    </source>
</evidence>
<dbReference type="Proteomes" id="UP000479691">
    <property type="component" value="Unassembled WGS sequence"/>
</dbReference>
<dbReference type="Pfam" id="PF12796">
    <property type="entry name" value="Ank_2"/>
    <property type="match status" value="1"/>
</dbReference>
<sequence>MTVSSREVSTVEGSVKMLSISRTGTLQNEKSLTISRPGESLCWSEAKIRFRTKISQTNPRPSEENIERFLKNNNQIDETISECENLKTAANRQYHGSTSSRFIGKLLEVLVVVKNVGDPLLQCAPESVSIAWSAISLLIGLGVNDIENCGRISEACTSIVTIVLNCRLYENRYQDEEANSKIIESVQELLSTVLDFFWLANKKLRDKKIKRLFKDIFDSKVNETYQDVITRYKALREDTDLAFQERVMESLLDMKKEKADIIELLFPALKDITTNLEDLVGVTKGVLSEIQVRDKFKRYKRNLKPTDTHFRQLTATLQPFKHGTTHLCQWLFRHQHYQTWERVLAKNRLKRDEGLMTSFIGTYDRLPSLVFSESAPEMPSTNLLYIKGRAGFGKSVMMASVIKKLQQDSVNNTEPTSIQAGTSGATKGTTEKHPVLYFFFKRGDDATQLTSRGFSSLVTQLFDEDHAKTKEEMEAFINAIDSVQTNPSTNTPGQPSEKTSGTTGESDAGPRSNQKISLTTSNQELLQVESIAAAAKKTVYIVIDGIDECTDHESEGLVKELINLSRSKKASFKILISSREDMGFEQKFVKEDDQEGRKKLELATTINGPGLDLDTQDPFHCLTHDDFTILTVTKETNSEDMRTYLNNSLQTIMKRRLPEVSRLNRKDPRQRKLDARIKNIAESIQKKSDGMFTYSAMVIANIGQPSPLSLTERLRNLPSGMNELYSRQLEALTGAERKLVTLALKRIVWSPTDMGTVELAEEFKQIYLKETEPEKEDNVDDYDGGSIDGSESEEEYTVINHADSEDFGTDEVPNGSPQATRPPLHRSNTYPGENPIEKAMRNPEIADTIYHLEGAGRDFFKFTNKKRTIGFIHKSVRDWFESESAKAAQRDYGIKSVASLFSHDTESGELKLTLPIPWIVVKGQSESMEFQSEKDAQLDILIYILRVLTHPRFQETYMPYHKLLKALEKKEAKKLKKARTPAVRETDTPKQIIIIREAPDGNLESVGTDVQQLSNPEIPLGDLISDEPSTKAQETAEDEVIDNSGTDEEGEEVTQSLLRDGPQRCEVHQWIHHMRQVGKLWPREERNGKKWTELKDLLRKFSDGEFFRPWFVQNYHPNYEADCTAEFMCQMALGMEIIHLAAFEGLEVYVEFLINETDVDLGKLSVSGRSALNYQDILYFPETVKLVLEKNIDINIKDTDGVSPLTLCLDCRELNQDVIDGDSERVKNLIQTLKYLINHGADLNNPLPSGLYPVHCIIEIDESLFDLAIEKDPTICRIYSKGRQRTALHTIWASTIQNSTKVSIARKLLEAGADPNAQDSDSRAPLYEAAFSGNREGVELLLEEKYNVDINDEDVNGRTALIALASYDLDDTVALDLVKLLLEHNADIKPRAKNGWTALLCALWYEHWEIAEVLMEAHAKEQGDDHSYLTQKDINDETILHIAATDPRSGLKIAKIVLEKLTAEEKSDFLEVLEPTKGRAALQRSLTKRQLDFALYMIENGANCHAIDSSGESVGDTFLNIWLYSRKCSSYDLYDSWEIWTKLYCTILPNDPENAYLHQAIFSKSMGIILRLAEAGIDPLKKDSEGWDAFDWAYCCDQVEVLQECFPNIEVDYQLRKAESRDKFARVTGWNAEQSQPPLKFSEVDNIFGLDKNFKDTYEEKESDVCDRDMCPCPYETRYSALANHPIAPYVDSFYYEVTILEAEDEKNTNIIVGLVGEGAPMFELPGWDHKNVASYGFHGDDGQVYAPSWAVGDNTGRPLETGPSPVNVGDTIGCGYDNIDHTIFWTLNGRFLGFYRGLRVYGRLYPCVGGRFHCSISANFGNDPSKPFKWNGERVVCEV</sequence>
<dbReference type="InterPro" id="IPR051165">
    <property type="entry name" value="Multifunctional_ANK_Repeat"/>
</dbReference>
<dbReference type="InterPro" id="IPR036770">
    <property type="entry name" value="Ankyrin_rpt-contain_sf"/>
</dbReference>
<dbReference type="Gene3D" id="3.40.50.300">
    <property type="entry name" value="P-loop containing nucleotide triphosphate hydrolases"/>
    <property type="match status" value="1"/>
</dbReference>
<feature type="region of interest" description="Disordered" evidence="4">
    <location>
        <begin position="805"/>
        <end position="837"/>
    </location>
</feature>
<dbReference type="InterPro" id="IPR013320">
    <property type="entry name" value="ConA-like_dom_sf"/>
</dbReference>
<protein>
    <recommendedName>
        <fullName evidence="5">B30.2/SPRY domain-containing protein</fullName>
    </recommendedName>
</protein>
<dbReference type="PANTHER" id="PTHR24123">
    <property type="entry name" value="ANKYRIN REPEAT-CONTAINING"/>
    <property type="match status" value="1"/>
</dbReference>
<dbReference type="InterPro" id="IPR027417">
    <property type="entry name" value="P-loop_NTPase"/>
</dbReference>
<organism evidence="7 9">
    <name type="scientific">Orbilia oligospora</name>
    <name type="common">Nematode-trapping fungus</name>
    <name type="synonym">Arthrobotrys oligospora</name>
    <dbReference type="NCBI Taxonomy" id="2813651"/>
    <lineage>
        <taxon>Eukaryota</taxon>
        <taxon>Fungi</taxon>
        <taxon>Dikarya</taxon>
        <taxon>Ascomycota</taxon>
        <taxon>Pezizomycotina</taxon>
        <taxon>Orbiliomycetes</taxon>
        <taxon>Orbiliales</taxon>
        <taxon>Orbiliaceae</taxon>
        <taxon>Orbilia</taxon>
    </lineage>
</organism>
<dbReference type="EMBL" id="WIWT01000167">
    <property type="protein sequence ID" value="KAF3197350.1"/>
    <property type="molecule type" value="Genomic_DNA"/>
</dbReference>
<keyword evidence="2 3" id="KW-0040">ANK repeat</keyword>
<feature type="repeat" description="ANK" evidence="3">
    <location>
        <begin position="1321"/>
        <end position="1353"/>
    </location>
</feature>
<evidence type="ECO:0000256" key="1">
    <source>
        <dbReference type="ARBA" id="ARBA00022737"/>
    </source>
</evidence>
<dbReference type="SMART" id="SM00449">
    <property type="entry name" value="SPRY"/>
    <property type="match status" value="1"/>
</dbReference>
<dbReference type="SUPFAM" id="SSF48403">
    <property type="entry name" value="Ankyrin repeat"/>
    <property type="match status" value="2"/>
</dbReference>
<feature type="compositionally biased region" description="Acidic residues" evidence="4">
    <location>
        <begin position="1035"/>
        <end position="1052"/>
    </location>
</feature>
<dbReference type="PROSITE" id="PS50188">
    <property type="entry name" value="B302_SPRY"/>
    <property type="match status" value="1"/>
</dbReference>
<feature type="region of interest" description="Disordered" evidence="4">
    <location>
        <begin position="1028"/>
        <end position="1054"/>
    </location>
</feature>
<dbReference type="Gene3D" id="1.25.40.20">
    <property type="entry name" value="Ankyrin repeat-containing domain"/>
    <property type="match status" value="4"/>
</dbReference>
<dbReference type="Proteomes" id="UP000614610">
    <property type="component" value="Unassembled WGS sequence"/>
</dbReference>
<dbReference type="PROSITE" id="PS50088">
    <property type="entry name" value="ANK_REPEAT"/>
    <property type="match status" value="1"/>
</dbReference>
<dbReference type="Gene3D" id="2.60.120.920">
    <property type="match status" value="1"/>
</dbReference>
<dbReference type="InterPro" id="IPR044736">
    <property type="entry name" value="Gid1/RanBPM/SPLA_SPRY"/>
</dbReference>
<dbReference type="InterPro" id="IPR056125">
    <property type="entry name" value="DUF7708"/>
</dbReference>
<feature type="region of interest" description="Disordered" evidence="4">
    <location>
        <begin position="481"/>
        <end position="517"/>
    </location>
</feature>
<dbReference type="Pfam" id="PF24809">
    <property type="entry name" value="DUF7708"/>
    <property type="match status" value="1"/>
</dbReference>
<dbReference type="InterPro" id="IPR003877">
    <property type="entry name" value="SPRY_dom"/>
</dbReference>
<dbReference type="PANTHER" id="PTHR24123:SF33">
    <property type="entry name" value="PROTEIN HOS4"/>
    <property type="match status" value="1"/>
</dbReference>
<evidence type="ECO:0000313" key="9">
    <source>
        <dbReference type="Proteomes" id="UP000614610"/>
    </source>
</evidence>
<dbReference type="OrthoDB" id="341259at2759"/>
<dbReference type="CDD" id="cd12885">
    <property type="entry name" value="SPRY_RanBP_like"/>
    <property type="match status" value="1"/>
</dbReference>
<evidence type="ECO:0000256" key="3">
    <source>
        <dbReference type="PROSITE-ProRule" id="PRU00023"/>
    </source>
</evidence>